<organism evidence="1 2">
    <name type="scientific">Chamaesiphon minutus (strain ATCC 27169 / PCC 6605)</name>
    <dbReference type="NCBI Taxonomy" id="1173020"/>
    <lineage>
        <taxon>Bacteria</taxon>
        <taxon>Bacillati</taxon>
        <taxon>Cyanobacteriota</taxon>
        <taxon>Cyanophyceae</taxon>
        <taxon>Gomontiellales</taxon>
        <taxon>Chamaesiphonaceae</taxon>
        <taxon>Chamaesiphon</taxon>
    </lineage>
</organism>
<dbReference type="AlphaFoldDB" id="K9UDZ7"/>
<dbReference type="Gene3D" id="1.20.910.10">
    <property type="entry name" value="Heme oxygenase-like"/>
    <property type="match status" value="1"/>
</dbReference>
<gene>
    <name evidence="1" type="ORF">Cha6605_2244</name>
</gene>
<dbReference type="PATRIC" id="fig|1173020.3.peg.2551"/>
<protein>
    <submittedName>
        <fullName evidence="1">Uncharacterized protein</fullName>
    </submittedName>
</protein>
<dbReference type="InterPro" id="IPR016084">
    <property type="entry name" value="Haem_Oase-like_multi-hlx"/>
</dbReference>
<dbReference type="Proteomes" id="UP000010366">
    <property type="component" value="Chromosome"/>
</dbReference>
<accession>K9UDZ7</accession>
<dbReference type="KEGG" id="cmp:Cha6605_2244"/>
<evidence type="ECO:0000313" key="2">
    <source>
        <dbReference type="Proteomes" id="UP000010366"/>
    </source>
</evidence>
<dbReference type="STRING" id="1173020.Cha6605_2244"/>
<reference evidence="1 2" key="1">
    <citation type="submission" date="2012-05" db="EMBL/GenBank/DDBJ databases">
        <title>Finished chromosome of genome of Chamaesiphon sp. PCC 6605.</title>
        <authorList>
            <consortium name="US DOE Joint Genome Institute"/>
            <person name="Gugger M."/>
            <person name="Coursin T."/>
            <person name="Rippka R."/>
            <person name="Tandeau De Marsac N."/>
            <person name="Huntemann M."/>
            <person name="Wei C.-L."/>
            <person name="Han J."/>
            <person name="Detter J.C."/>
            <person name="Han C."/>
            <person name="Tapia R."/>
            <person name="Chen A."/>
            <person name="Kyrpides N."/>
            <person name="Mavromatis K."/>
            <person name="Markowitz V."/>
            <person name="Szeto E."/>
            <person name="Ivanova N."/>
            <person name="Pagani I."/>
            <person name="Pati A."/>
            <person name="Goodwin L."/>
            <person name="Nordberg H.P."/>
            <person name="Cantor M.N."/>
            <person name="Hua S.X."/>
            <person name="Woyke T."/>
            <person name="Kerfeld C.A."/>
        </authorList>
    </citation>
    <scope>NUCLEOTIDE SEQUENCE [LARGE SCALE GENOMIC DNA]</scope>
    <source>
        <strain evidence="2">ATCC 27169 / PCC 6605</strain>
    </source>
</reference>
<dbReference type="RefSeq" id="WP_015159478.1">
    <property type="nucleotide sequence ID" value="NC_019697.1"/>
</dbReference>
<keyword evidence="2" id="KW-1185">Reference proteome</keyword>
<sequence>MRDASLTEEARLAFYPCMAHFILSFGDINKYLLREEPTTDRYQQRVNIHTYEDDRHWPWYLEDFAKLGFDRLCTPSAWMRFLWSEETRQNRILTYRLAALIDRASAIERIAIIEAIEETGNVLFGTMLDLATAIERRRGIELRYCGEFHFALESGHSAGSNRLEIAEISLDETTQAHSLLLVDEVFALFEAWTHELLSYATKKHARDLDDRYDRLAISDHDILISNLITRAIFN</sequence>
<name>K9UDZ7_CHAP6</name>
<evidence type="ECO:0000313" key="1">
    <source>
        <dbReference type="EMBL" id="AFY93327.1"/>
    </source>
</evidence>
<dbReference type="EMBL" id="CP003600">
    <property type="protein sequence ID" value="AFY93327.1"/>
    <property type="molecule type" value="Genomic_DNA"/>
</dbReference>
<dbReference type="eggNOG" id="COG2072">
    <property type="taxonomic scope" value="Bacteria"/>
</dbReference>
<dbReference type="HOGENOM" id="CLU_069985_0_0_3"/>
<proteinExistence type="predicted"/>